<gene>
    <name evidence="3" type="ORF">SAMN06295981_2506</name>
</gene>
<feature type="transmembrane region" description="Helical" evidence="1">
    <location>
        <begin position="83"/>
        <end position="104"/>
    </location>
</feature>
<dbReference type="EMBL" id="FXAR01000012">
    <property type="protein sequence ID" value="SMG39578.1"/>
    <property type="molecule type" value="Genomic_DNA"/>
</dbReference>
<dbReference type="Pfam" id="PF04235">
    <property type="entry name" value="DUF418"/>
    <property type="match status" value="1"/>
</dbReference>
<organism evidence="3 4">
    <name type="scientific">Corynebacterium pollutisoli</name>
    <dbReference type="NCBI Taxonomy" id="1610489"/>
    <lineage>
        <taxon>Bacteria</taxon>
        <taxon>Bacillati</taxon>
        <taxon>Actinomycetota</taxon>
        <taxon>Actinomycetes</taxon>
        <taxon>Mycobacteriales</taxon>
        <taxon>Corynebacteriaceae</taxon>
        <taxon>Corynebacterium</taxon>
    </lineage>
</organism>
<accession>A0A1X7KF70</accession>
<keyword evidence="4" id="KW-1185">Reference proteome</keyword>
<name>A0A1X7KF70_9CORY</name>
<dbReference type="AlphaFoldDB" id="A0A1X7KF70"/>
<evidence type="ECO:0000313" key="4">
    <source>
        <dbReference type="Proteomes" id="UP000193309"/>
    </source>
</evidence>
<feature type="transmembrane region" description="Helical" evidence="1">
    <location>
        <begin position="171"/>
        <end position="188"/>
    </location>
</feature>
<feature type="domain" description="DUF418" evidence="2">
    <location>
        <begin position="210"/>
        <end position="327"/>
    </location>
</feature>
<reference evidence="4" key="1">
    <citation type="submission" date="2017-04" db="EMBL/GenBank/DDBJ databases">
        <authorList>
            <person name="Varghese N."/>
            <person name="Submissions S."/>
        </authorList>
    </citation>
    <scope>NUCLEOTIDE SEQUENCE [LARGE SCALE GENOMIC DNA]</scope>
    <source>
        <strain evidence="4">VDS</strain>
    </source>
</reference>
<feature type="transmembrane region" description="Helical" evidence="1">
    <location>
        <begin position="61"/>
        <end position="77"/>
    </location>
</feature>
<evidence type="ECO:0000256" key="1">
    <source>
        <dbReference type="SAM" id="Phobius"/>
    </source>
</evidence>
<feature type="transmembrane region" description="Helical" evidence="1">
    <location>
        <begin position="36"/>
        <end position="54"/>
    </location>
</feature>
<dbReference type="Proteomes" id="UP000193309">
    <property type="component" value="Unassembled WGS sequence"/>
</dbReference>
<feature type="transmembrane region" description="Helical" evidence="1">
    <location>
        <begin position="111"/>
        <end position="130"/>
    </location>
</feature>
<keyword evidence="1" id="KW-0472">Membrane</keyword>
<evidence type="ECO:0000259" key="2">
    <source>
        <dbReference type="Pfam" id="PF04235"/>
    </source>
</evidence>
<feature type="transmembrane region" description="Helical" evidence="1">
    <location>
        <begin position="258"/>
        <end position="280"/>
    </location>
</feature>
<keyword evidence="1" id="KW-1133">Transmembrane helix</keyword>
<evidence type="ECO:0000313" key="3">
    <source>
        <dbReference type="EMBL" id="SMG39578.1"/>
    </source>
</evidence>
<protein>
    <submittedName>
        <fullName evidence="3">Uncharacterized membrane protein YeiB</fullName>
    </submittedName>
</protein>
<dbReference type="OrthoDB" id="4966979at2"/>
<dbReference type="RefSeq" id="WP_085550571.1">
    <property type="nucleotide sequence ID" value="NZ_FXAR01000012.1"/>
</dbReference>
<dbReference type="InterPro" id="IPR007349">
    <property type="entry name" value="DUF418"/>
</dbReference>
<feature type="transmembrane region" description="Helical" evidence="1">
    <location>
        <begin position="142"/>
        <end position="162"/>
    </location>
</feature>
<dbReference type="STRING" id="1610489.SAMN06295981_2506"/>
<feature type="transmembrane region" description="Helical" evidence="1">
    <location>
        <begin position="300"/>
        <end position="317"/>
    </location>
</feature>
<sequence>MTRIHGLDLARASAIIGMMAAHIGPAHFLTEGYPSVLYAVLAGVSMGIIASRPAMLADARFVLLTRAVILIGLGVLLDALQEGIVVVLVAIGVSWILLLPVLGWRTRWQGALVGALVLLGPLVGALHSTVPLTFSSEFFTDLFFGPYPLTAWLAYTLLGLLIHRLALARELWLLVGGVLAFVLAQGIIQVTGGRVGPSGEPDVVGEWLQGEPHTGGLLDVLTSAGLATAVIGACLLACRVAAIVWATYPLRSFGAMPLTIYVTHVILTTIANDTFVSAAALDGDYIEFGWTEHPPLWPDLFLWQLVGFLVFASLWRWRFRRGPAEWAVALTIAGTVSDSR</sequence>
<feature type="transmembrane region" description="Helical" evidence="1">
    <location>
        <begin position="224"/>
        <end position="246"/>
    </location>
</feature>
<keyword evidence="1" id="KW-0812">Transmembrane</keyword>
<feature type="transmembrane region" description="Helical" evidence="1">
    <location>
        <begin position="12"/>
        <end position="30"/>
    </location>
</feature>
<proteinExistence type="predicted"/>